<evidence type="ECO:0000256" key="4">
    <source>
        <dbReference type="ARBA" id="ARBA00023136"/>
    </source>
</evidence>
<organism evidence="7 8">
    <name type="scientific">Aneurinibacillus thermoaerophilus</name>
    <dbReference type="NCBI Taxonomy" id="143495"/>
    <lineage>
        <taxon>Bacteria</taxon>
        <taxon>Bacillati</taxon>
        <taxon>Bacillota</taxon>
        <taxon>Bacilli</taxon>
        <taxon>Bacillales</taxon>
        <taxon>Paenibacillaceae</taxon>
        <taxon>Aneurinibacillus group</taxon>
        <taxon>Aneurinibacillus</taxon>
    </lineage>
</organism>
<name>A0A1G8D7S4_ANETH</name>
<evidence type="ECO:0000256" key="2">
    <source>
        <dbReference type="ARBA" id="ARBA00022692"/>
    </source>
</evidence>
<feature type="transmembrane region" description="Helical" evidence="5">
    <location>
        <begin position="121"/>
        <end position="139"/>
    </location>
</feature>
<feature type="domain" description="O-antigen ligase-related" evidence="6">
    <location>
        <begin position="231"/>
        <end position="366"/>
    </location>
</feature>
<evidence type="ECO:0000313" key="8">
    <source>
        <dbReference type="Proteomes" id="UP000198956"/>
    </source>
</evidence>
<evidence type="ECO:0000313" key="7">
    <source>
        <dbReference type="EMBL" id="SDH53751.1"/>
    </source>
</evidence>
<evidence type="ECO:0000256" key="1">
    <source>
        <dbReference type="ARBA" id="ARBA00004141"/>
    </source>
</evidence>
<dbReference type="Pfam" id="PF04932">
    <property type="entry name" value="Wzy_C"/>
    <property type="match status" value="1"/>
</dbReference>
<accession>A0A1G8D7S4</accession>
<feature type="transmembrane region" description="Helical" evidence="5">
    <location>
        <begin position="95"/>
        <end position="114"/>
    </location>
</feature>
<dbReference type="Proteomes" id="UP000198956">
    <property type="component" value="Unassembled WGS sequence"/>
</dbReference>
<feature type="transmembrane region" description="Helical" evidence="5">
    <location>
        <begin position="230"/>
        <end position="258"/>
    </location>
</feature>
<protein>
    <submittedName>
        <fullName evidence="7">O-antigen ligase</fullName>
    </submittedName>
</protein>
<dbReference type="PANTHER" id="PTHR37422">
    <property type="entry name" value="TEICHURONIC ACID BIOSYNTHESIS PROTEIN TUAE"/>
    <property type="match status" value="1"/>
</dbReference>
<dbReference type="EMBL" id="FNDE01000031">
    <property type="protein sequence ID" value="SDH53751.1"/>
    <property type="molecule type" value="Genomic_DNA"/>
</dbReference>
<feature type="transmembrane region" description="Helical" evidence="5">
    <location>
        <begin position="145"/>
        <end position="165"/>
    </location>
</feature>
<sequence length="446" mass="50524">MTKTRLLMALVAGVLLATGIAQYKIAMAGEFVLMGAFLAITLYRTEYGLYLFALSLPILTYRPLLALILLLVLILFVTKQNYAQMKANLKNHLNLAVFLFVAILLVTALTSVNVMESLTQFLLYYFVSFVLYLLLVMKVDSRDVLYRFIVCLIISASLVSLYGIYQYFFTIDYTKAAWIDVSKNEGAKRIWATFENPNLFVQYLIMILPFNFALIFYAKTWGNRILFSLQFVLIALAAFLTLSRGGWVAMFVALVIVATMINRRLLVIGLIAAAISVNYLPDSIIDRIQTIVKPKTDSSSDFRLQIWKAAVPMVKDYWVTGIGSDLTTFKKVYADYMMPGVRANHLHNIYLMNFVTGGILTILLLFYMFYQSLRTAVVTLFINDKKDSLLSYVVKGGIAAVIAIGTAGLTEDVWHQYRVDFMFWIVLAILSAAYNLARAREEQPEK</sequence>
<feature type="transmembrane region" description="Helical" evidence="5">
    <location>
        <begin position="349"/>
        <end position="369"/>
    </location>
</feature>
<dbReference type="InterPro" id="IPR051533">
    <property type="entry name" value="WaaL-like"/>
</dbReference>
<dbReference type="GO" id="GO:0016874">
    <property type="term" value="F:ligase activity"/>
    <property type="evidence" value="ECO:0007669"/>
    <property type="project" value="UniProtKB-KW"/>
</dbReference>
<comment type="subcellular location">
    <subcellularLocation>
        <location evidence="1">Membrane</location>
        <topology evidence="1">Multi-pass membrane protein</topology>
    </subcellularLocation>
</comment>
<reference evidence="7 8" key="1">
    <citation type="submission" date="2016-10" db="EMBL/GenBank/DDBJ databases">
        <authorList>
            <person name="de Groot N.N."/>
        </authorList>
    </citation>
    <scope>NUCLEOTIDE SEQUENCE [LARGE SCALE GENOMIC DNA]</scope>
    <source>
        <strain evidence="7 8">L 420-91</strain>
    </source>
</reference>
<evidence type="ECO:0000256" key="3">
    <source>
        <dbReference type="ARBA" id="ARBA00022989"/>
    </source>
</evidence>
<keyword evidence="3 5" id="KW-1133">Transmembrane helix</keyword>
<keyword evidence="2 5" id="KW-0812">Transmembrane</keyword>
<keyword evidence="7" id="KW-0436">Ligase</keyword>
<gene>
    <name evidence="7" type="ORF">SAMN04489735_103110</name>
</gene>
<dbReference type="GO" id="GO:0016020">
    <property type="term" value="C:membrane"/>
    <property type="evidence" value="ECO:0007669"/>
    <property type="project" value="UniProtKB-SubCell"/>
</dbReference>
<feature type="transmembrane region" description="Helical" evidence="5">
    <location>
        <begin position="421"/>
        <end position="437"/>
    </location>
</feature>
<dbReference type="InterPro" id="IPR007016">
    <property type="entry name" value="O-antigen_ligase-rel_domated"/>
</dbReference>
<proteinExistence type="predicted"/>
<evidence type="ECO:0000256" key="5">
    <source>
        <dbReference type="SAM" id="Phobius"/>
    </source>
</evidence>
<feature type="transmembrane region" description="Helical" evidence="5">
    <location>
        <begin position="389"/>
        <end position="409"/>
    </location>
</feature>
<feature type="transmembrane region" description="Helical" evidence="5">
    <location>
        <begin position="64"/>
        <end position="83"/>
    </location>
</feature>
<dbReference type="PANTHER" id="PTHR37422:SF13">
    <property type="entry name" value="LIPOPOLYSACCHARIDE BIOSYNTHESIS PROTEIN PA4999-RELATED"/>
    <property type="match status" value="1"/>
</dbReference>
<feature type="transmembrane region" description="Helical" evidence="5">
    <location>
        <begin position="265"/>
        <end position="281"/>
    </location>
</feature>
<dbReference type="RefSeq" id="WP_091260931.1">
    <property type="nucleotide sequence ID" value="NZ_FNDE01000031.1"/>
</dbReference>
<evidence type="ECO:0000259" key="6">
    <source>
        <dbReference type="Pfam" id="PF04932"/>
    </source>
</evidence>
<dbReference type="AlphaFoldDB" id="A0A1G8D7S4"/>
<keyword evidence="4 5" id="KW-0472">Membrane</keyword>
<feature type="transmembrane region" description="Helical" evidence="5">
    <location>
        <begin position="199"/>
        <end position="218"/>
    </location>
</feature>
<dbReference type="OrthoDB" id="9806320at2"/>